<protein>
    <recommendedName>
        <fullName evidence="5">Aldose 1-epimerase</fullName>
        <ecNumber evidence="5">5.1.3.3</ecNumber>
    </recommendedName>
</protein>
<feature type="binding site" evidence="8">
    <location>
        <begin position="78"/>
        <end position="79"/>
    </location>
    <ligand>
        <name>beta-D-galactose</name>
        <dbReference type="ChEBI" id="CHEBI:27667"/>
    </ligand>
</feature>
<dbReference type="RefSeq" id="WP_189411274.1">
    <property type="nucleotide sequence ID" value="NZ_BMYJ01000005.1"/>
</dbReference>
<evidence type="ECO:0000256" key="1">
    <source>
        <dbReference type="ARBA" id="ARBA00005028"/>
    </source>
</evidence>
<dbReference type="Proteomes" id="UP000638981">
    <property type="component" value="Unassembled WGS sequence"/>
</dbReference>
<feature type="binding site" evidence="7">
    <location>
        <position position="241"/>
    </location>
    <ligand>
        <name>beta-D-galactose</name>
        <dbReference type="ChEBI" id="CHEBI:27667"/>
    </ligand>
</feature>
<dbReference type="InterPro" id="IPR015443">
    <property type="entry name" value="Aldose_1-epimerase"/>
</dbReference>
<dbReference type="GO" id="GO:0030246">
    <property type="term" value="F:carbohydrate binding"/>
    <property type="evidence" value="ECO:0007669"/>
    <property type="project" value="InterPro"/>
</dbReference>
<dbReference type="AlphaFoldDB" id="A0A918TN29"/>
<sequence>MITAETFGRVDGQSVRAFTLQNTNGLRAKVLTYGARLAELWVPDRAGTLANIVLGHDRVEDYVNGTAYFGATCGRYANRIRDGRFSLDGVQHQLDLNEGGNTLHGGPQGFDQKLWEVERAEGCSITFRTNSPDGEMGFPGDCVLRCTYSLGEDDRLTVVMQAETDAATVINIVNHAYFNLAGAGSGDCLGQLLRVDADHYTPVGPGLLPTGELAPVAGTPFDFRTLRPIGQGMEAVAAGYDHNWCLNGSGMRDVVEAVDPKSGRRMVLATNEPGVQLYVGGYIPEGLAGSGGKTYGRFEGFTLETQKYPDSPNQPHFPSARLNSGQEYRHEMVFSFSVE</sequence>
<dbReference type="Gene3D" id="2.70.98.10">
    <property type="match status" value="1"/>
</dbReference>
<dbReference type="PANTHER" id="PTHR10091">
    <property type="entry name" value="ALDOSE-1-EPIMERASE"/>
    <property type="match status" value="1"/>
</dbReference>
<dbReference type="InterPro" id="IPR014718">
    <property type="entry name" value="GH-type_carb-bd"/>
</dbReference>
<accession>A0A918TN29</accession>
<dbReference type="PIRSF" id="PIRSF005096">
    <property type="entry name" value="GALM"/>
    <property type="match status" value="1"/>
</dbReference>
<evidence type="ECO:0000256" key="6">
    <source>
        <dbReference type="PIRSR" id="PIRSR005096-1"/>
    </source>
</evidence>
<evidence type="ECO:0000256" key="7">
    <source>
        <dbReference type="PIRSR" id="PIRSR005096-2"/>
    </source>
</evidence>
<dbReference type="InterPro" id="IPR011013">
    <property type="entry name" value="Gal_mutarotase_sf_dom"/>
</dbReference>
<reference evidence="9" key="1">
    <citation type="journal article" date="2014" name="Int. J. Syst. Evol. Microbiol.">
        <title>Complete genome sequence of Corynebacterium casei LMG S-19264T (=DSM 44701T), isolated from a smear-ripened cheese.</title>
        <authorList>
            <consortium name="US DOE Joint Genome Institute (JGI-PGF)"/>
            <person name="Walter F."/>
            <person name="Albersmeier A."/>
            <person name="Kalinowski J."/>
            <person name="Ruckert C."/>
        </authorList>
    </citation>
    <scope>NUCLEOTIDE SEQUENCE</scope>
    <source>
        <strain evidence="9">KCTC 23310</strain>
    </source>
</reference>
<evidence type="ECO:0000256" key="4">
    <source>
        <dbReference type="ARBA" id="ARBA00023277"/>
    </source>
</evidence>
<comment type="pathway">
    <text evidence="1 5">Carbohydrate metabolism; hexose metabolism.</text>
</comment>
<dbReference type="GO" id="GO:0033499">
    <property type="term" value="P:galactose catabolic process via UDP-galactose, Leloir pathway"/>
    <property type="evidence" value="ECO:0007669"/>
    <property type="project" value="TreeGrafter"/>
</dbReference>
<dbReference type="InterPro" id="IPR047215">
    <property type="entry name" value="Galactose_mutarotase-like"/>
</dbReference>
<dbReference type="InterPro" id="IPR008183">
    <property type="entry name" value="Aldose_1/G6P_1-epimerase"/>
</dbReference>
<evidence type="ECO:0000256" key="8">
    <source>
        <dbReference type="PIRSR" id="PIRSR005096-3"/>
    </source>
</evidence>
<feature type="binding site" evidence="8">
    <location>
        <begin position="175"/>
        <end position="177"/>
    </location>
    <ligand>
        <name>beta-D-galactose</name>
        <dbReference type="ChEBI" id="CHEBI:27667"/>
    </ligand>
</feature>
<evidence type="ECO:0000313" key="9">
    <source>
        <dbReference type="EMBL" id="GHC55076.1"/>
    </source>
</evidence>
<evidence type="ECO:0000256" key="3">
    <source>
        <dbReference type="ARBA" id="ARBA00023235"/>
    </source>
</evidence>
<dbReference type="Pfam" id="PF01263">
    <property type="entry name" value="Aldose_epim"/>
    <property type="match status" value="1"/>
</dbReference>
<dbReference type="EMBL" id="BMYJ01000005">
    <property type="protein sequence ID" value="GHC55076.1"/>
    <property type="molecule type" value="Genomic_DNA"/>
</dbReference>
<proteinExistence type="inferred from homology"/>
<dbReference type="NCBIfam" id="NF008277">
    <property type="entry name" value="PRK11055.1"/>
    <property type="match status" value="1"/>
</dbReference>
<keyword evidence="10" id="KW-1185">Reference proteome</keyword>
<comment type="caution">
    <text evidence="9">The sequence shown here is derived from an EMBL/GenBank/DDBJ whole genome shotgun (WGS) entry which is preliminary data.</text>
</comment>
<keyword evidence="4 5" id="KW-0119">Carbohydrate metabolism</keyword>
<gene>
    <name evidence="9" type="ORF">GCM10007315_17420</name>
</gene>
<keyword evidence="3 5" id="KW-0413">Isomerase</keyword>
<evidence type="ECO:0000256" key="5">
    <source>
        <dbReference type="PIRNR" id="PIRNR005096"/>
    </source>
</evidence>
<dbReference type="GO" id="GO:0004034">
    <property type="term" value="F:aldose 1-epimerase activity"/>
    <property type="evidence" value="ECO:0007669"/>
    <property type="project" value="UniProtKB-EC"/>
</dbReference>
<name>A0A918TN29_9RHOB</name>
<dbReference type="SUPFAM" id="SSF74650">
    <property type="entry name" value="Galactose mutarotase-like"/>
    <property type="match status" value="1"/>
</dbReference>
<dbReference type="CDD" id="cd09019">
    <property type="entry name" value="galactose_mutarotase_like"/>
    <property type="match status" value="1"/>
</dbReference>
<dbReference type="EC" id="5.1.3.3" evidence="5"/>
<dbReference type="PANTHER" id="PTHR10091:SF0">
    <property type="entry name" value="GALACTOSE MUTAROTASE"/>
    <property type="match status" value="1"/>
</dbReference>
<evidence type="ECO:0000313" key="10">
    <source>
        <dbReference type="Proteomes" id="UP000638981"/>
    </source>
</evidence>
<dbReference type="GO" id="GO:0006006">
    <property type="term" value="P:glucose metabolic process"/>
    <property type="evidence" value="ECO:0007669"/>
    <property type="project" value="TreeGrafter"/>
</dbReference>
<feature type="active site" description="Proton donor" evidence="6">
    <location>
        <position position="175"/>
    </location>
</feature>
<reference evidence="9" key="2">
    <citation type="submission" date="2020-09" db="EMBL/GenBank/DDBJ databases">
        <authorList>
            <person name="Sun Q."/>
            <person name="Kim S."/>
        </authorList>
    </citation>
    <scope>NUCLEOTIDE SEQUENCE</scope>
    <source>
        <strain evidence="9">KCTC 23310</strain>
    </source>
</reference>
<feature type="active site" description="Proton acceptor" evidence="6">
    <location>
        <position position="304"/>
    </location>
</feature>
<organism evidence="9 10">
    <name type="scientific">Neogemmobacter tilapiae</name>
    <dbReference type="NCBI Taxonomy" id="875041"/>
    <lineage>
        <taxon>Bacteria</taxon>
        <taxon>Pseudomonadati</taxon>
        <taxon>Pseudomonadota</taxon>
        <taxon>Alphaproteobacteria</taxon>
        <taxon>Rhodobacterales</taxon>
        <taxon>Paracoccaceae</taxon>
        <taxon>Neogemmobacter</taxon>
    </lineage>
</organism>
<evidence type="ECO:0000256" key="2">
    <source>
        <dbReference type="ARBA" id="ARBA00006206"/>
    </source>
</evidence>
<comment type="catalytic activity">
    <reaction evidence="5">
        <text>alpha-D-glucose = beta-D-glucose</text>
        <dbReference type="Rhea" id="RHEA:10264"/>
        <dbReference type="ChEBI" id="CHEBI:15903"/>
        <dbReference type="ChEBI" id="CHEBI:17925"/>
        <dbReference type="EC" id="5.1.3.3"/>
    </reaction>
</comment>
<comment type="similarity">
    <text evidence="2 5">Belongs to the aldose epimerase family.</text>
</comment>